<dbReference type="PANTHER" id="PTHR45661:SF3">
    <property type="entry name" value="IG-LIKE DOMAIN-CONTAINING PROTEIN"/>
    <property type="match status" value="1"/>
</dbReference>
<protein>
    <submittedName>
        <fullName evidence="2">Cell surface protein</fullName>
    </submittedName>
</protein>
<gene>
    <name evidence="2" type="ORF">PORCRE_43</name>
</gene>
<dbReference type="EMBL" id="BAOU01000002">
    <property type="protein sequence ID" value="GAD04360.1"/>
    <property type="molecule type" value="Genomic_DNA"/>
</dbReference>
<dbReference type="AlphaFoldDB" id="S4NAX9"/>
<accession>S4NAX9</accession>
<feature type="signal peptide" evidence="1">
    <location>
        <begin position="1"/>
        <end position="26"/>
    </location>
</feature>
<evidence type="ECO:0000256" key="1">
    <source>
        <dbReference type="SAM" id="SignalP"/>
    </source>
</evidence>
<comment type="caution">
    <text evidence="2">The sequence shown here is derived from an EMBL/GenBank/DDBJ whole genome shotgun (WGS) entry which is preliminary data.</text>
</comment>
<feature type="chain" id="PRO_5004531621" evidence="1">
    <location>
        <begin position="27"/>
        <end position="1013"/>
    </location>
</feature>
<reference evidence="3" key="1">
    <citation type="journal article" date="2013" name="Genome">
        <title>Draft Genome Sequences of Porphyromonas crevioricanis JCM 15906T and Porphyromonas cansulci JCM 13913T Isolated from a Canine Oral Cavity.</title>
        <authorList>
            <person name="Sakamoto M."/>
            <person name="Tanaka N."/>
            <person name="Shiwa Y."/>
            <person name="Yoshikawa H."/>
            <person name="Ohkuma M."/>
        </authorList>
    </citation>
    <scope>NUCLEOTIDE SEQUENCE [LARGE SCALE GENOMIC DNA]</scope>
    <source>
        <strain evidence="3">JCM 15906</strain>
    </source>
</reference>
<dbReference type="PANTHER" id="PTHR45661">
    <property type="entry name" value="SURFACE ANTIGEN"/>
    <property type="match status" value="1"/>
</dbReference>
<reference evidence="2 3" key="2">
    <citation type="journal article" date="2013" name="Genome Announc.">
        <title>Draft Genome Sequences of Porphyromonas crevioricanis JCM 15906T and Porphyromonas cansulci JCM 13913T Isolated from a Canine Oral Cavity.</title>
        <authorList>
            <person name="Sakamoto M."/>
            <person name="Tanaka N."/>
            <person name="Shiwa Y."/>
            <person name="Yoshikawa H."/>
            <person name="Ohkuma M."/>
        </authorList>
    </citation>
    <scope>NUCLEOTIDE SEQUENCE [LARGE SCALE GENOMIC DNA]</scope>
    <source>
        <strain evidence="2 3">JCM 15906</strain>
    </source>
</reference>
<sequence>MQMKRIFKWVVFAIVLQALPLSNVFAQKIENGKLISWADASGSITIPEDVTEIAENCFYTPGEPDPDGWGDTDPISNTAITSIDFKNVVKIGKNAFKGCTGIVSIMAPKVTEIAEEAFDACSSLEALALPAITKLEKRAFANCSAMTNVSLGKSLASTGANPFTNCTMLKNLQIEAGAEGFYTSENALIRKTDGVLVAVAGGIEQLTLDGRCKKVGESAMFGCSRLTKVTLPEATVLGDKSLNGCSSLAELIVPKLEEVENNSFITMNGVGSLRVMDIHLSPNFKGFNGAFNDKESTTLYVASEEVKTRLSKELRKTKIIVGAPSVITNVTITYSFNSDGGKVESWTTGAVAVVSGQTLPTGSTITFKAIPFFDYYVASWTLNGTDISSSVENNMYEIASVTEDINLNVTFRKKDEGCYIFYRSLAPSQGTISCSRDGGINVPYGEKVPLNSNLKFTASPRRGYRVTDWSKEVGEGSQISYEVISGQNGKTTYECKAEDGLDIAVNFDRMTDHFIVKFSSFNTDNGTLTAALQDGSSFESGDALPKGSKIIFTAHPIGANKVEEWQLNSETVSGHRELTYVVESLSSDIEVNVLCSQSGEPDPDAPVIQKGHLISWNPEGAAILPGEVTHIDAKAFEGANKMTSLTLNKDLKYIGEQAFLYATALRQFEVPAENPHFTAEDGVLYNKEKTLLIAYPAGREGDTYQIIASALGIMPGAFATCPLLKNVTVAIDNTALKSVDGALYTQDGATLLFFPTRPIEGEEAAIKLPEGLQTIGRLALSYHPAVKGIKLPASLRKIEAQALAFNPVLASVGYEENVSPGLESVGDSAFYYGRSLLLFPHIPTLKSLGKGVFGICNLLEEIHIPDGCTIGKGAFEKCQSIKRVFAYDSKPADIEADAFSDIVFLDEATLHVKPDAVDAYSQADGWKIFKHIKGSIDTRIETIEHSNYRIYKVSDGWLVEGFAAGLNYTTCTVSGELLTRSKTQQGQFFVPAPHAGLAVLLHIEGHSVIKLMR</sequence>
<dbReference type="InterPro" id="IPR032675">
    <property type="entry name" value="LRR_dom_sf"/>
</dbReference>
<keyword evidence="1" id="KW-0732">Signal</keyword>
<dbReference type="InterPro" id="IPR053139">
    <property type="entry name" value="Surface_bspA-like"/>
</dbReference>
<evidence type="ECO:0000313" key="2">
    <source>
        <dbReference type="EMBL" id="GAD04360.1"/>
    </source>
</evidence>
<name>S4NAX9_9PORP</name>
<dbReference type="Pfam" id="PF13306">
    <property type="entry name" value="LRR_5"/>
    <property type="match status" value="4"/>
</dbReference>
<dbReference type="SUPFAM" id="SSF52058">
    <property type="entry name" value="L domain-like"/>
    <property type="match status" value="1"/>
</dbReference>
<proteinExistence type="predicted"/>
<dbReference type="Gene3D" id="3.80.10.10">
    <property type="entry name" value="Ribonuclease Inhibitor"/>
    <property type="match status" value="3"/>
</dbReference>
<dbReference type="Proteomes" id="UP000018031">
    <property type="component" value="Unassembled WGS sequence"/>
</dbReference>
<dbReference type="InterPro" id="IPR026906">
    <property type="entry name" value="LRR_5"/>
</dbReference>
<organism evidence="2 3">
    <name type="scientific">Porphyromonas crevioricanis JCM 15906</name>
    <dbReference type="NCBI Taxonomy" id="1305617"/>
    <lineage>
        <taxon>Bacteria</taxon>
        <taxon>Pseudomonadati</taxon>
        <taxon>Bacteroidota</taxon>
        <taxon>Bacteroidia</taxon>
        <taxon>Bacteroidales</taxon>
        <taxon>Porphyromonadaceae</taxon>
        <taxon>Porphyromonas</taxon>
    </lineage>
</organism>
<evidence type="ECO:0000313" key="3">
    <source>
        <dbReference type="Proteomes" id="UP000018031"/>
    </source>
</evidence>